<name>A0ABV8H132_9BACI</name>
<evidence type="ECO:0000256" key="1">
    <source>
        <dbReference type="ARBA" id="ARBA00004162"/>
    </source>
</evidence>
<comment type="subcellular location">
    <subcellularLocation>
        <location evidence="1">Cell membrane</location>
        <topology evidence="1">Single-pass membrane protein</topology>
    </subcellularLocation>
</comment>
<comment type="caution">
    <text evidence="9">The sequence shown here is derived from an EMBL/GenBank/DDBJ whole genome shotgun (WGS) entry which is preliminary data.</text>
</comment>
<accession>A0ABV8H132</accession>
<reference evidence="10" key="1">
    <citation type="journal article" date="2019" name="Int. J. Syst. Evol. Microbiol.">
        <title>The Global Catalogue of Microorganisms (GCM) 10K type strain sequencing project: providing services to taxonomists for standard genome sequencing and annotation.</title>
        <authorList>
            <consortium name="The Broad Institute Genomics Platform"/>
            <consortium name="The Broad Institute Genome Sequencing Center for Infectious Disease"/>
            <person name="Wu L."/>
            <person name="Ma J."/>
        </authorList>
    </citation>
    <scope>NUCLEOTIDE SEQUENCE [LARGE SCALE GENOMIC DNA]</scope>
    <source>
        <strain evidence="10">IBRC-M 10703</strain>
    </source>
</reference>
<feature type="region of interest" description="Disordered" evidence="6">
    <location>
        <begin position="246"/>
        <end position="412"/>
    </location>
</feature>
<keyword evidence="2" id="KW-1003">Cell membrane</keyword>
<feature type="domain" description="RsgI N-terminal anti-sigma" evidence="8">
    <location>
        <begin position="2"/>
        <end position="50"/>
    </location>
</feature>
<feature type="transmembrane region" description="Helical" evidence="7">
    <location>
        <begin position="61"/>
        <end position="83"/>
    </location>
</feature>
<keyword evidence="5 7" id="KW-0472">Membrane</keyword>
<proteinExistence type="predicted"/>
<gene>
    <name evidence="9" type="ORF">ACFOUV_12230</name>
</gene>
<dbReference type="Pfam" id="PF12791">
    <property type="entry name" value="RsgI_N"/>
    <property type="match status" value="1"/>
</dbReference>
<evidence type="ECO:0000256" key="6">
    <source>
        <dbReference type="SAM" id="MobiDB-lite"/>
    </source>
</evidence>
<evidence type="ECO:0000256" key="7">
    <source>
        <dbReference type="SAM" id="Phobius"/>
    </source>
</evidence>
<evidence type="ECO:0000256" key="4">
    <source>
        <dbReference type="ARBA" id="ARBA00022989"/>
    </source>
</evidence>
<feature type="compositionally biased region" description="Basic and acidic residues" evidence="6">
    <location>
        <begin position="320"/>
        <end position="357"/>
    </location>
</feature>
<organism evidence="9 10">
    <name type="scientific">Oceanobacillus longus</name>
    <dbReference type="NCBI Taxonomy" id="930120"/>
    <lineage>
        <taxon>Bacteria</taxon>
        <taxon>Bacillati</taxon>
        <taxon>Bacillota</taxon>
        <taxon>Bacilli</taxon>
        <taxon>Bacillales</taxon>
        <taxon>Bacillaceae</taxon>
        <taxon>Oceanobacillus</taxon>
    </lineage>
</organism>
<dbReference type="Proteomes" id="UP001595772">
    <property type="component" value="Unassembled WGS sequence"/>
</dbReference>
<keyword evidence="3 7" id="KW-0812">Transmembrane</keyword>
<evidence type="ECO:0000259" key="8">
    <source>
        <dbReference type="PROSITE" id="PS51849"/>
    </source>
</evidence>
<feature type="compositionally biased region" description="Low complexity" evidence="6">
    <location>
        <begin position="397"/>
        <end position="412"/>
    </location>
</feature>
<evidence type="ECO:0000256" key="2">
    <source>
        <dbReference type="ARBA" id="ARBA00022475"/>
    </source>
</evidence>
<dbReference type="InterPro" id="IPR055431">
    <property type="entry name" value="RsgI_M"/>
</dbReference>
<evidence type="ECO:0000313" key="10">
    <source>
        <dbReference type="Proteomes" id="UP001595772"/>
    </source>
</evidence>
<evidence type="ECO:0000256" key="3">
    <source>
        <dbReference type="ARBA" id="ARBA00022692"/>
    </source>
</evidence>
<feature type="compositionally biased region" description="Low complexity" evidence="6">
    <location>
        <begin position="308"/>
        <end position="319"/>
    </location>
</feature>
<keyword evidence="10" id="KW-1185">Reference proteome</keyword>
<evidence type="ECO:0000256" key="5">
    <source>
        <dbReference type="ARBA" id="ARBA00023136"/>
    </source>
</evidence>
<dbReference type="InterPro" id="IPR024449">
    <property type="entry name" value="Anti-sigma_RsgI_N"/>
</dbReference>
<dbReference type="Pfam" id="PF23750">
    <property type="entry name" value="RsgI_M"/>
    <property type="match status" value="1"/>
</dbReference>
<keyword evidence="4 7" id="KW-1133">Transmembrane helix</keyword>
<sequence>MKKGIVLERHRDYTIIMTKDGSFEKALLVEGDADVGEEVSYNPLKSEKKRMLLFSWKKMNIPVKTLSMACIILLFVLPFYFLVGQKETYAYVTVDINPSIEMEVDKDFHVQHIRALNDDASTILKDLTDFENQDVETVIDQIINESEHTGMVNEEKNMIVGISYVDDGSDKNVSLPVNLESYFSNISEWTIATLIVPKDIREQARNKETSMNEVMALEIIGEDSSDSMKEDSFDSNDKAIINSFYDADTDEDQSNSSQLKDDELIITPVTDKADIEKNSDTNSDEKQPEQKESKKETSPPHPSELKSENGTVNSNSNGSVKKEQNEGKLGKKNSKAKDKDNEKRNKDRNKNGKDMNKDNGNNKYKEKNQNNGNNKGKSPHKEKQKGNNKENHKNNKENNNNNNNNKGNNGNN</sequence>
<dbReference type="PROSITE" id="PS51849">
    <property type="entry name" value="RSGI_N"/>
    <property type="match status" value="1"/>
</dbReference>
<dbReference type="RefSeq" id="WP_379497054.1">
    <property type="nucleotide sequence ID" value="NZ_JBHSAO010000008.1"/>
</dbReference>
<feature type="compositionally biased region" description="Basic and acidic residues" evidence="6">
    <location>
        <begin position="271"/>
        <end position="307"/>
    </location>
</feature>
<evidence type="ECO:0000313" key="9">
    <source>
        <dbReference type="EMBL" id="MFC4024565.1"/>
    </source>
</evidence>
<protein>
    <recommendedName>
        <fullName evidence="8">RsgI N-terminal anti-sigma domain-containing protein</fullName>
    </recommendedName>
</protein>
<feature type="compositionally biased region" description="Basic and acidic residues" evidence="6">
    <location>
        <begin position="379"/>
        <end position="396"/>
    </location>
</feature>
<dbReference type="EMBL" id="JBHSAO010000008">
    <property type="protein sequence ID" value="MFC4024565.1"/>
    <property type="molecule type" value="Genomic_DNA"/>
</dbReference>